<dbReference type="Proteomes" id="UP000590542">
    <property type="component" value="Unassembled WGS sequence"/>
</dbReference>
<dbReference type="AlphaFoldDB" id="A0A7X9E6U2"/>
<dbReference type="Gene3D" id="3.30.450.90">
    <property type="match status" value="1"/>
</dbReference>
<dbReference type="InterPro" id="IPR001482">
    <property type="entry name" value="T2SS/T4SS_dom"/>
</dbReference>
<dbReference type="NCBIfam" id="TIGR01420">
    <property type="entry name" value="pilT_fam"/>
    <property type="match status" value="1"/>
</dbReference>
<dbReference type="Gene3D" id="3.40.50.300">
    <property type="entry name" value="P-loop containing nucleotide triphosphate hydrolases"/>
    <property type="match status" value="1"/>
</dbReference>
<dbReference type="InterPro" id="IPR050921">
    <property type="entry name" value="T4SS_GSP_E_ATPase"/>
</dbReference>
<reference evidence="3 4" key="1">
    <citation type="journal article" date="2020" name="Biotechnol. Biofuels">
        <title>New insights from the biogas microbiome by comprehensive genome-resolved metagenomics of nearly 1600 species originating from multiple anaerobic digesters.</title>
        <authorList>
            <person name="Campanaro S."/>
            <person name="Treu L."/>
            <person name="Rodriguez-R L.M."/>
            <person name="Kovalovszki A."/>
            <person name="Ziels R.M."/>
            <person name="Maus I."/>
            <person name="Zhu X."/>
            <person name="Kougias P.G."/>
            <person name="Basile A."/>
            <person name="Luo G."/>
            <person name="Schluter A."/>
            <person name="Konstantinidis K.T."/>
            <person name="Angelidaki I."/>
        </authorList>
    </citation>
    <scope>NUCLEOTIDE SEQUENCE [LARGE SCALE GENOMIC DNA]</scope>
    <source>
        <strain evidence="3">AS27yjCOA_202</strain>
    </source>
</reference>
<organism evidence="3 4">
    <name type="scientific">candidate division WWE3 bacterium</name>
    <dbReference type="NCBI Taxonomy" id="2053526"/>
    <lineage>
        <taxon>Bacteria</taxon>
        <taxon>Katanobacteria</taxon>
    </lineage>
</organism>
<evidence type="ECO:0000259" key="2">
    <source>
        <dbReference type="Pfam" id="PF00437"/>
    </source>
</evidence>
<evidence type="ECO:0000313" key="4">
    <source>
        <dbReference type="Proteomes" id="UP000590542"/>
    </source>
</evidence>
<dbReference type="GO" id="GO:0005524">
    <property type="term" value="F:ATP binding"/>
    <property type="evidence" value="ECO:0007669"/>
    <property type="project" value="InterPro"/>
</dbReference>
<dbReference type="PANTHER" id="PTHR30486">
    <property type="entry name" value="TWITCHING MOTILITY PROTEIN PILT"/>
    <property type="match status" value="1"/>
</dbReference>
<feature type="domain" description="Bacterial type II secretion system protein E" evidence="2">
    <location>
        <begin position="6"/>
        <end position="274"/>
    </location>
</feature>
<evidence type="ECO:0000256" key="1">
    <source>
        <dbReference type="ARBA" id="ARBA00006611"/>
    </source>
</evidence>
<dbReference type="InterPro" id="IPR006321">
    <property type="entry name" value="PilT/PilU"/>
</dbReference>
<sequence length="354" mass="39842">MKLNATQLLEKVIDQKASDLHLSVGSRPFLRINTILRPVGEYSSMTTDDVEYVLSQILDAKQRELLEINKEIDFSISLGQKARFRVNAFFQKGYPSISLRHIPIDIPSFEQLHLPPNLEALCNLKQGLFLVVGPAGHGKSTTIASMIEKINTTRSEHIITIEDPIEYLFVNKESLIEQREMFLDTHSWDVALRSVLRQDPNVVFIGEMRDTETIRSALQIAETGHLVFTTLHTNSASQTIDRVISSFSSERQNEIKTQLSQVIEVVVSERLIPSAQYGVVPAFEIMVNNDAIANLIREGKVHMIDNVINTSAQSGMISLEKSIADLINAKLITFEDGIKYCTRPVELKRLVDRG</sequence>
<name>A0A7X9E6U2_UNCKA</name>
<dbReference type="GO" id="GO:0016887">
    <property type="term" value="F:ATP hydrolysis activity"/>
    <property type="evidence" value="ECO:0007669"/>
    <property type="project" value="InterPro"/>
</dbReference>
<dbReference type="InterPro" id="IPR027417">
    <property type="entry name" value="P-loop_NTPase"/>
</dbReference>
<dbReference type="SUPFAM" id="SSF52540">
    <property type="entry name" value="P-loop containing nucleoside triphosphate hydrolases"/>
    <property type="match status" value="1"/>
</dbReference>
<dbReference type="EMBL" id="JAAZNV010000007">
    <property type="protein sequence ID" value="NMB91576.1"/>
    <property type="molecule type" value="Genomic_DNA"/>
</dbReference>
<protein>
    <submittedName>
        <fullName evidence="3">PilT/PilU family type 4a pilus ATPase</fullName>
    </submittedName>
</protein>
<evidence type="ECO:0000313" key="3">
    <source>
        <dbReference type="EMBL" id="NMB91576.1"/>
    </source>
</evidence>
<dbReference type="Pfam" id="PF00437">
    <property type="entry name" value="T2SSE"/>
    <property type="match status" value="1"/>
</dbReference>
<comment type="similarity">
    <text evidence="1">Belongs to the GSP E family.</text>
</comment>
<dbReference type="CDD" id="cd01131">
    <property type="entry name" value="PilT"/>
    <property type="match status" value="1"/>
</dbReference>
<accession>A0A7X9E6U2</accession>
<proteinExistence type="inferred from homology"/>
<gene>
    <name evidence="3" type="ORF">GYA37_01860</name>
</gene>
<comment type="caution">
    <text evidence="3">The sequence shown here is derived from an EMBL/GenBank/DDBJ whole genome shotgun (WGS) entry which is preliminary data.</text>
</comment>